<dbReference type="RefSeq" id="WP_014464483.1">
    <property type="nucleotide sequence ID" value="NC_017167.1"/>
</dbReference>
<gene>
    <name evidence="2" type="ordered locus">TC41_1690</name>
</gene>
<dbReference type="PATRIC" id="fig|1048834.4.peg.1608"/>
<dbReference type="KEGG" id="aad:TC41_1690"/>
<keyword evidence="1" id="KW-1133">Transmembrane helix</keyword>
<dbReference type="Pfam" id="PF09581">
    <property type="entry name" value="Spore_III_AF"/>
    <property type="match status" value="1"/>
</dbReference>
<keyword evidence="1" id="KW-0472">Membrane</keyword>
<name>F8IL51_ALIAT</name>
<dbReference type="AlphaFoldDB" id="F8IL51"/>
<dbReference type="STRING" id="1048834.TC41_1690"/>
<feature type="transmembrane region" description="Helical" evidence="1">
    <location>
        <begin position="7"/>
        <end position="27"/>
    </location>
</feature>
<evidence type="ECO:0008006" key="4">
    <source>
        <dbReference type="Google" id="ProtNLM"/>
    </source>
</evidence>
<organism evidence="2 3">
    <name type="scientific">Alicyclobacillus acidocaldarius (strain Tc-4-1)</name>
    <name type="common">Bacillus acidocaldarius</name>
    <dbReference type="NCBI Taxonomy" id="1048834"/>
    <lineage>
        <taxon>Bacteria</taxon>
        <taxon>Bacillati</taxon>
        <taxon>Bacillota</taxon>
        <taxon>Bacilli</taxon>
        <taxon>Bacillales</taxon>
        <taxon>Alicyclobacillaceae</taxon>
        <taxon>Alicyclobacillus</taxon>
    </lineage>
</organism>
<dbReference type="OrthoDB" id="2375554at2"/>
<protein>
    <recommendedName>
        <fullName evidence="4">Stage III sporulation protein AF</fullName>
    </recommendedName>
</protein>
<sequence length="178" mass="19025">MSGLGEWLRQVVAIAFMGGIAEMMLPSGRLVRYVRMVVGVALLVALLSPILPALRGGWADSAANRASDMLFGNTATTAPAQAESRAAQDYAQALHQAEDQDAATYLAEWAEASLPEPVRSEVVKVTVEHPTSTDQMEVTVWIRPTGLADATEIRQIIASQLDIGLNQVAVVDEGDAPR</sequence>
<evidence type="ECO:0000313" key="2">
    <source>
        <dbReference type="EMBL" id="AEJ43617.1"/>
    </source>
</evidence>
<reference evidence="3" key="2">
    <citation type="submission" date="2011-06" db="EMBL/GenBank/DDBJ databases">
        <title>The complete genome sequence of Alicyclobacillus acidocaldarius sp. Tc-4-1.</title>
        <authorList>
            <person name="Chen Y."/>
            <person name="He Y."/>
            <person name="Dong Z."/>
            <person name="Hu S."/>
        </authorList>
    </citation>
    <scope>NUCLEOTIDE SEQUENCE [LARGE SCALE GENOMIC DNA]</scope>
    <source>
        <strain evidence="3">Tc-4-1</strain>
    </source>
</reference>
<evidence type="ECO:0000256" key="1">
    <source>
        <dbReference type="SAM" id="Phobius"/>
    </source>
</evidence>
<dbReference type="eggNOG" id="ENOG50307ZP">
    <property type="taxonomic scope" value="Bacteria"/>
</dbReference>
<feature type="transmembrane region" description="Helical" evidence="1">
    <location>
        <begin position="33"/>
        <end position="54"/>
    </location>
</feature>
<proteinExistence type="predicted"/>
<dbReference type="InterPro" id="IPR014245">
    <property type="entry name" value="Spore_III_AF"/>
</dbReference>
<keyword evidence="1" id="KW-0812">Transmembrane</keyword>
<dbReference type="HOGENOM" id="CLU_1507578_0_0_9"/>
<accession>F8IL51</accession>
<evidence type="ECO:0000313" key="3">
    <source>
        <dbReference type="Proteomes" id="UP000000292"/>
    </source>
</evidence>
<dbReference type="Proteomes" id="UP000000292">
    <property type="component" value="Chromosome"/>
</dbReference>
<dbReference type="EMBL" id="CP002902">
    <property type="protein sequence ID" value="AEJ43617.1"/>
    <property type="molecule type" value="Genomic_DNA"/>
</dbReference>
<reference evidence="2 3" key="1">
    <citation type="journal article" date="2011" name="J. Bacteriol.">
        <title>Complete Genome Sequence of Alicyclobacillus acidocaldarius Strain Tc-4-1.</title>
        <authorList>
            <person name="Chen Y."/>
            <person name="He Y."/>
            <person name="Zhang B."/>
            <person name="Yang J."/>
            <person name="Li W."/>
            <person name="Dong Z."/>
            <person name="Hu S."/>
        </authorList>
    </citation>
    <scope>NUCLEOTIDE SEQUENCE [LARGE SCALE GENOMIC DNA]</scope>
    <source>
        <strain evidence="2 3">Tc-4-1</strain>
    </source>
</reference>